<evidence type="ECO:0000313" key="1">
    <source>
        <dbReference type="EMBL" id="KAK5082146.1"/>
    </source>
</evidence>
<dbReference type="Gene3D" id="2.60.120.200">
    <property type="match status" value="1"/>
</dbReference>
<dbReference type="InterPro" id="IPR013320">
    <property type="entry name" value="ConA-like_dom_sf"/>
</dbReference>
<sequence>MLQKGYSDMDLERFNPVSISGMQTRDTDILHGTFRTEMKLEGYKGGSCASFFWYHNDVQEIDIEVVTPGTSIVNDTINYTAQPSTEADWTPIPNATLSMPLQKTLNDFKVHRFDCNPVSGVDYYLDDKLMHNDHHNVPKEGGSLQLKLWADGNQWWSGIPSKTDVHLRVKSIIAYYNTTSSLTNLEWHNKCAREKKQCKAVTSLRKVAALDPFGIPISISPTSSALATWEQASKMVMVLGGAVSALIFWGL</sequence>
<dbReference type="EMBL" id="JAVRRJ010000008">
    <property type="protein sequence ID" value="KAK5082146.1"/>
    <property type="molecule type" value="Genomic_DNA"/>
</dbReference>
<accession>A0AAN7SUS4</accession>
<dbReference type="CDD" id="cd00413">
    <property type="entry name" value="Glyco_hydrolase_16"/>
    <property type="match status" value="1"/>
</dbReference>
<keyword evidence="2" id="KW-1185">Reference proteome</keyword>
<proteinExistence type="predicted"/>
<dbReference type="PANTHER" id="PTHR38121:SF2">
    <property type="entry name" value="ACYLTRANSFERASE 3 DOMAIN-CONTAINING PROTEIN"/>
    <property type="match status" value="1"/>
</dbReference>
<reference evidence="1 2" key="1">
    <citation type="submission" date="2023-08" db="EMBL/GenBank/DDBJ databases">
        <title>Black Yeasts Isolated from many extreme environments.</title>
        <authorList>
            <person name="Coleine C."/>
            <person name="Stajich J.E."/>
            <person name="Selbmann L."/>
        </authorList>
    </citation>
    <scope>NUCLEOTIDE SEQUENCE [LARGE SCALE GENOMIC DNA]</scope>
    <source>
        <strain evidence="1 2">CCFEE 5910</strain>
    </source>
</reference>
<protein>
    <submittedName>
        <fullName evidence="1">Uncharacterized protein</fullName>
    </submittedName>
</protein>
<comment type="caution">
    <text evidence="1">The sequence shown here is derived from an EMBL/GenBank/DDBJ whole genome shotgun (WGS) entry which is preliminary data.</text>
</comment>
<dbReference type="SUPFAM" id="SSF49899">
    <property type="entry name" value="Concanavalin A-like lectins/glucanases"/>
    <property type="match status" value="1"/>
</dbReference>
<evidence type="ECO:0000313" key="2">
    <source>
        <dbReference type="Proteomes" id="UP001309876"/>
    </source>
</evidence>
<dbReference type="Proteomes" id="UP001309876">
    <property type="component" value="Unassembled WGS sequence"/>
</dbReference>
<organism evidence="1 2">
    <name type="scientific">Lithohypha guttulata</name>
    <dbReference type="NCBI Taxonomy" id="1690604"/>
    <lineage>
        <taxon>Eukaryota</taxon>
        <taxon>Fungi</taxon>
        <taxon>Dikarya</taxon>
        <taxon>Ascomycota</taxon>
        <taxon>Pezizomycotina</taxon>
        <taxon>Eurotiomycetes</taxon>
        <taxon>Chaetothyriomycetidae</taxon>
        <taxon>Chaetothyriales</taxon>
        <taxon>Trichomeriaceae</taxon>
        <taxon>Lithohypha</taxon>
    </lineage>
</organism>
<name>A0AAN7SUS4_9EURO</name>
<dbReference type="PANTHER" id="PTHR38121">
    <property type="entry name" value="GH16 DOMAIN-CONTAINING PROTEIN"/>
    <property type="match status" value="1"/>
</dbReference>
<gene>
    <name evidence="1" type="ORF">LTR05_007289</name>
</gene>
<dbReference type="AlphaFoldDB" id="A0AAN7SUS4"/>